<dbReference type="AlphaFoldDB" id="A0A0J9X333"/>
<evidence type="ECO:0000313" key="2">
    <source>
        <dbReference type="EMBL" id="CDO51516.1"/>
    </source>
</evidence>
<dbReference type="EMBL" id="CCBN010000001">
    <property type="protein sequence ID" value="CDO51516.1"/>
    <property type="molecule type" value="Genomic_DNA"/>
</dbReference>
<dbReference type="GO" id="GO:0090324">
    <property type="term" value="P:negative regulation of oxidative phosphorylation"/>
    <property type="evidence" value="ECO:0007669"/>
    <property type="project" value="InterPro"/>
</dbReference>
<evidence type="ECO:0000313" key="3">
    <source>
        <dbReference type="Proteomes" id="UP000242525"/>
    </source>
</evidence>
<gene>
    <name evidence="2" type="ORF">BN980_GECA01s07523g</name>
</gene>
<dbReference type="PANTHER" id="PTHR21024">
    <property type="entry name" value="GROWTH HORMONE-INDUCIBLE SOLUBLE PROTEIN-RELATED"/>
    <property type="match status" value="1"/>
</dbReference>
<keyword evidence="3" id="KW-1185">Reference proteome</keyword>
<dbReference type="STRING" id="1173061.A0A0J9X333"/>
<name>A0A0J9X333_GEOCN</name>
<dbReference type="CDD" id="cd20265">
    <property type="entry name" value="Complex1_LYR_ETFRF1_LYRM5"/>
    <property type="match status" value="1"/>
</dbReference>
<evidence type="ECO:0000256" key="1">
    <source>
        <dbReference type="ARBA" id="ARBA00009508"/>
    </source>
</evidence>
<dbReference type="Proteomes" id="UP000242525">
    <property type="component" value="Unassembled WGS sequence"/>
</dbReference>
<comment type="caution">
    <text evidence="2">The sequence shown here is derived from an EMBL/GenBank/DDBJ whole genome shotgun (WGS) entry which is preliminary data.</text>
</comment>
<dbReference type="GO" id="GO:0022904">
    <property type="term" value="P:respiratory electron transport chain"/>
    <property type="evidence" value="ECO:0007669"/>
    <property type="project" value="TreeGrafter"/>
</dbReference>
<dbReference type="InterPro" id="IPR052000">
    <property type="entry name" value="ETFRF1"/>
</dbReference>
<organism evidence="2 3">
    <name type="scientific">Geotrichum candidum</name>
    <name type="common">Oospora lactis</name>
    <name type="synonym">Dipodascus geotrichum</name>
    <dbReference type="NCBI Taxonomy" id="1173061"/>
    <lineage>
        <taxon>Eukaryota</taxon>
        <taxon>Fungi</taxon>
        <taxon>Dikarya</taxon>
        <taxon>Ascomycota</taxon>
        <taxon>Saccharomycotina</taxon>
        <taxon>Dipodascomycetes</taxon>
        <taxon>Dipodascales</taxon>
        <taxon>Dipodascaceae</taxon>
        <taxon>Geotrichum</taxon>
    </lineage>
</organism>
<comment type="similarity">
    <text evidence="1">Belongs to the complex I LYR family.</text>
</comment>
<sequence length="83" mass="9840">MGKDYPAGYDFFIKKLRSAFRNRSTMTDPVEIEKAIGFGDFIKKELIALYSLKKYRYLKQNYSINENKFDEIERTIQSIESKV</sequence>
<dbReference type="PANTHER" id="PTHR21024:SF0">
    <property type="entry name" value="ELECTRON TRANSFER FLAVOPROTEIN REGULATORY FACTOR 1"/>
    <property type="match status" value="1"/>
</dbReference>
<proteinExistence type="inferred from homology"/>
<dbReference type="OrthoDB" id="10258445at2759"/>
<accession>A0A0J9X333</accession>
<reference evidence="2" key="1">
    <citation type="submission" date="2014-03" db="EMBL/GenBank/DDBJ databases">
        <authorList>
            <person name="Casaregola S."/>
        </authorList>
    </citation>
    <scope>NUCLEOTIDE SEQUENCE [LARGE SCALE GENOMIC DNA]</scope>
    <source>
        <strain evidence="2">CLIB 918</strain>
    </source>
</reference>
<dbReference type="InterPro" id="IPR045296">
    <property type="entry name" value="Complex1_LYR_ETFRF1_LYRM5"/>
</dbReference>
<dbReference type="GO" id="GO:0005739">
    <property type="term" value="C:mitochondrion"/>
    <property type="evidence" value="ECO:0007669"/>
    <property type="project" value="TreeGrafter"/>
</dbReference>
<protein>
    <submittedName>
        <fullName evidence="2">Uncharacterized protein</fullName>
    </submittedName>
</protein>